<sequence>MPCRVVFSYRYLPVGHYFSKQTLKKHGHMAVNIVDFPRNLFNLHLFRRL</sequence>
<gene>
    <name evidence="2" type="ORF">C1G87_0392</name>
    <name evidence="1" type="ORF">Dm11a5_0361</name>
</gene>
<protein>
    <submittedName>
        <fullName evidence="1">Uncharacterized protein</fullName>
    </submittedName>
</protein>
<dbReference type="PATRIC" id="fig|61435.8.peg.360"/>
<dbReference type="AlphaFoldDB" id="A0A142VA30"/>
<organism evidence="1 3">
    <name type="scientific">Dehalococcoides mccartyi</name>
    <dbReference type="NCBI Taxonomy" id="61435"/>
    <lineage>
        <taxon>Bacteria</taxon>
        <taxon>Bacillati</taxon>
        <taxon>Chloroflexota</taxon>
        <taxon>Dehalococcoidia</taxon>
        <taxon>Dehalococcoidales</taxon>
        <taxon>Dehalococcoidaceae</taxon>
        <taxon>Dehalococcoides</taxon>
    </lineage>
</organism>
<name>A0A142VA30_9CHLR</name>
<evidence type="ECO:0000313" key="4">
    <source>
        <dbReference type="Proteomes" id="UP000249146"/>
    </source>
</evidence>
<accession>A0A142VA30</accession>
<dbReference type="Proteomes" id="UP000249146">
    <property type="component" value="Unassembled WGS sequence"/>
</dbReference>
<dbReference type="Proteomes" id="UP000076394">
    <property type="component" value="Chromosome"/>
</dbReference>
<reference evidence="2 4" key="2">
    <citation type="submission" date="2018-05" db="EMBL/GenBank/DDBJ databases">
        <title>Draft genome sequences of Dehalococcoides mccartyi strains RC and KS.</title>
        <authorList>
            <person name="Higgins S.A."/>
            <person name="Padilla-Crespo E."/>
            <person name="Loeffler F.E."/>
        </authorList>
    </citation>
    <scope>NUCLEOTIDE SEQUENCE [LARGE SCALE GENOMIC DNA]</scope>
    <source>
        <strain evidence="2 4">RC</strain>
    </source>
</reference>
<evidence type="ECO:0000313" key="1">
    <source>
        <dbReference type="EMBL" id="AMU86187.1"/>
    </source>
</evidence>
<dbReference type="EMBL" id="QGLC01000009">
    <property type="protein sequence ID" value="RAL69433.1"/>
    <property type="molecule type" value="Genomic_DNA"/>
</dbReference>
<evidence type="ECO:0000313" key="2">
    <source>
        <dbReference type="EMBL" id="RAL69433.1"/>
    </source>
</evidence>
<proteinExistence type="predicted"/>
<reference evidence="1 3" key="1">
    <citation type="submission" date="2015-03" db="EMBL/GenBank/DDBJ databases">
        <title>Genomic characterization of Dehalococcoides mccartyi strain 11a5, an unusal plasmid-containing chloroethene dechlorinator.</title>
        <authorList>
            <person name="Zhao S."/>
            <person name="Ding C."/>
            <person name="He J."/>
        </authorList>
    </citation>
    <scope>NUCLEOTIDE SEQUENCE [LARGE SCALE GENOMIC DNA]</scope>
    <source>
        <strain evidence="1 3">11a5</strain>
    </source>
</reference>
<dbReference type="EMBL" id="CP011127">
    <property type="protein sequence ID" value="AMU86187.1"/>
    <property type="molecule type" value="Genomic_DNA"/>
</dbReference>
<evidence type="ECO:0000313" key="3">
    <source>
        <dbReference type="Proteomes" id="UP000076394"/>
    </source>
</evidence>